<evidence type="ECO:0000313" key="7">
    <source>
        <dbReference type="Proteomes" id="UP000486351"/>
    </source>
</evidence>
<dbReference type="EMBL" id="QXGC01001342">
    <property type="protein sequence ID" value="KAE9205086.1"/>
    <property type="molecule type" value="Genomic_DNA"/>
</dbReference>
<protein>
    <submittedName>
        <fullName evidence="1">Uncharacterized protein</fullName>
    </submittedName>
</protein>
<evidence type="ECO:0000313" key="3">
    <source>
        <dbReference type="EMBL" id="KAE9205086.1"/>
    </source>
</evidence>
<dbReference type="EMBL" id="QXFX01001372">
    <property type="protein sequence ID" value="KAE9091424.1"/>
    <property type="molecule type" value="Genomic_DNA"/>
</dbReference>
<proteinExistence type="predicted"/>
<dbReference type="EMBL" id="QXGF01001410">
    <property type="protein sequence ID" value="KAE8930209.1"/>
    <property type="molecule type" value="Genomic_DNA"/>
</dbReference>
<dbReference type="Proteomes" id="UP000488956">
    <property type="component" value="Unassembled WGS sequence"/>
</dbReference>
<dbReference type="Proteomes" id="UP000476176">
    <property type="component" value="Unassembled WGS sequence"/>
</dbReference>
<accession>A0A6A3E8R5</accession>
<reference evidence="1 5" key="1">
    <citation type="submission" date="2018-08" db="EMBL/GenBank/DDBJ databases">
        <title>Genomic investigation of the strawberry pathogen Phytophthora fragariae indicates pathogenicity is determined by transcriptional variation in three key races.</title>
        <authorList>
            <person name="Adams T.M."/>
            <person name="Armitage A.D."/>
            <person name="Sobczyk M.K."/>
            <person name="Bates H.J."/>
            <person name="Dunwell J.M."/>
            <person name="Nellist C.F."/>
            <person name="Harrison R.J."/>
        </authorList>
    </citation>
    <scope>NUCLEOTIDE SEQUENCE [LARGE SCALE GENOMIC DNA]</scope>
    <source>
        <strain evidence="3 6">BC-23</strain>
        <strain evidence="4 7">NOV-77</strain>
        <strain evidence="1 5">NOV-9</strain>
        <strain evidence="2 8">ONT-3</strain>
    </source>
</reference>
<gene>
    <name evidence="3" type="ORF">PF004_g17660</name>
    <name evidence="4" type="ORF">PF008_g4757</name>
    <name evidence="1" type="ORF">PF009_g19693</name>
    <name evidence="2" type="ORF">PF010_g18193</name>
</gene>
<dbReference type="EMBL" id="QXFY01000167">
    <property type="protein sequence ID" value="KAE9353914.1"/>
    <property type="molecule type" value="Genomic_DNA"/>
</dbReference>
<evidence type="ECO:0000313" key="5">
    <source>
        <dbReference type="Proteomes" id="UP000429523"/>
    </source>
</evidence>
<organism evidence="1 5">
    <name type="scientific">Phytophthora fragariae</name>
    <dbReference type="NCBI Taxonomy" id="53985"/>
    <lineage>
        <taxon>Eukaryota</taxon>
        <taxon>Sar</taxon>
        <taxon>Stramenopiles</taxon>
        <taxon>Oomycota</taxon>
        <taxon>Peronosporomycetes</taxon>
        <taxon>Peronosporales</taxon>
        <taxon>Peronosporaceae</taxon>
        <taxon>Phytophthora</taxon>
    </lineage>
</organism>
<name>A0A6A3E8R5_9STRA</name>
<evidence type="ECO:0000313" key="1">
    <source>
        <dbReference type="EMBL" id="KAE8930209.1"/>
    </source>
</evidence>
<evidence type="ECO:0000313" key="6">
    <source>
        <dbReference type="Proteomes" id="UP000476176"/>
    </source>
</evidence>
<sequence>MVRWLEIPENYNVIAGDSTKGKTMAHGAGMTKIAGFQKMAEFVHAATIEYIQQNCFFDRKLTVEWEAKQCQSRWSSIFKRYRAIWI</sequence>
<evidence type="ECO:0000313" key="8">
    <source>
        <dbReference type="Proteomes" id="UP000488956"/>
    </source>
</evidence>
<comment type="caution">
    <text evidence="1">The sequence shown here is derived from an EMBL/GenBank/DDBJ whole genome shotgun (WGS) entry which is preliminary data.</text>
</comment>
<dbReference type="AlphaFoldDB" id="A0A6A3E8R5"/>
<dbReference type="Proteomes" id="UP000429523">
    <property type="component" value="Unassembled WGS sequence"/>
</dbReference>
<evidence type="ECO:0000313" key="2">
    <source>
        <dbReference type="EMBL" id="KAE9091424.1"/>
    </source>
</evidence>
<evidence type="ECO:0000313" key="4">
    <source>
        <dbReference type="EMBL" id="KAE9353914.1"/>
    </source>
</evidence>
<dbReference type="Proteomes" id="UP000486351">
    <property type="component" value="Unassembled WGS sequence"/>
</dbReference>